<accession>K7A7F1</accession>
<protein>
    <submittedName>
        <fullName evidence="2">Nodulation protein N</fullName>
    </submittedName>
</protein>
<dbReference type="PANTHER" id="PTHR42993:SF1">
    <property type="entry name" value="MAOC-LIKE DEHYDRATASE DOMAIN-CONTAINING PROTEIN"/>
    <property type="match status" value="1"/>
</dbReference>
<name>K7A7F1_9ALTE</name>
<dbReference type="OrthoDB" id="9801735at2"/>
<reference evidence="3" key="1">
    <citation type="journal article" date="2014" name="Environ. Microbiol.">
        <title>Comparative genomics of the marine bacterial genus Glaciecola reveals the high degree of genomic diversity and genomic characteristic for cold adaptation.</title>
        <authorList>
            <person name="Qin Q.L."/>
            <person name="Xie B.B."/>
            <person name="Yu Y."/>
            <person name="Shu Y.L."/>
            <person name="Rong J.C."/>
            <person name="Zhang Y.J."/>
            <person name="Zhao D.L."/>
            <person name="Chen X.L."/>
            <person name="Zhang X.Y."/>
            <person name="Chen B."/>
            <person name="Zhou B.C."/>
            <person name="Zhang Y.Z."/>
        </authorList>
    </citation>
    <scope>NUCLEOTIDE SEQUENCE [LARGE SCALE GENOMIC DNA]</scope>
    <source>
        <strain evidence="3">LMG 21857</strain>
    </source>
</reference>
<dbReference type="CDD" id="cd03450">
    <property type="entry name" value="NodN"/>
    <property type="match status" value="1"/>
</dbReference>
<dbReference type="Pfam" id="PF01575">
    <property type="entry name" value="MaoC_dehydratas"/>
    <property type="match status" value="1"/>
</dbReference>
<dbReference type="RefSeq" id="WP_007103186.1">
    <property type="nucleotide sequence ID" value="NZ_BAER01000017.1"/>
</dbReference>
<feature type="domain" description="MaoC-like" evidence="1">
    <location>
        <begin position="10"/>
        <end position="117"/>
    </location>
</feature>
<dbReference type="EMBL" id="BAER01000017">
    <property type="protein sequence ID" value="GAC31380.1"/>
    <property type="molecule type" value="Genomic_DNA"/>
</dbReference>
<dbReference type="InterPro" id="IPR002539">
    <property type="entry name" value="MaoC-like_dom"/>
</dbReference>
<sequence length="148" mass="16829">MAKDLLQLDVGEQLEPSDWMKIDQARINLFAEATGDHQWIHLDVERCQKESPFKTTIAHGYLSVTLMPEAFYGMVQLDSSTQTVLNYGVDKIRFLEPVRVEDEIRFISTLARKESKAMGTLFSFDTQVDIKGRDKPALVGTFLMMLLG</sequence>
<evidence type="ECO:0000313" key="2">
    <source>
        <dbReference type="EMBL" id="GAC31380.1"/>
    </source>
</evidence>
<organism evidence="2 3">
    <name type="scientific">Paraglaciecola polaris LMG 21857</name>
    <dbReference type="NCBI Taxonomy" id="1129793"/>
    <lineage>
        <taxon>Bacteria</taxon>
        <taxon>Pseudomonadati</taxon>
        <taxon>Pseudomonadota</taxon>
        <taxon>Gammaproteobacteria</taxon>
        <taxon>Alteromonadales</taxon>
        <taxon>Alteromonadaceae</taxon>
        <taxon>Paraglaciecola</taxon>
    </lineage>
</organism>
<dbReference type="SUPFAM" id="SSF54637">
    <property type="entry name" value="Thioesterase/thiol ester dehydrase-isomerase"/>
    <property type="match status" value="1"/>
</dbReference>
<dbReference type="InterPro" id="IPR039375">
    <property type="entry name" value="NodN-like"/>
</dbReference>
<dbReference type="InterPro" id="IPR029069">
    <property type="entry name" value="HotDog_dom_sf"/>
</dbReference>
<evidence type="ECO:0000259" key="1">
    <source>
        <dbReference type="Pfam" id="PF01575"/>
    </source>
</evidence>
<gene>
    <name evidence="2" type="primary">nodN</name>
    <name evidence="2" type="ORF">GPLA_0463</name>
</gene>
<dbReference type="PANTHER" id="PTHR42993">
    <property type="entry name" value="MAOC-LIKE DEHYDRATASE DOMAIN-CONTAINING PROTEIN"/>
    <property type="match status" value="1"/>
</dbReference>
<proteinExistence type="predicted"/>
<keyword evidence="3" id="KW-1185">Reference proteome</keyword>
<dbReference type="STRING" id="1129793.GPLA_0463"/>
<comment type="caution">
    <text evidence="2">The sequence shown here is derived from an EMBL/GenBank/DDBJ whole genome shotgun (WGS) entry which is preliminary data.</text>
</comment>
<evidence type="ECO:0000313" key="3">
    <source>
        <dbReference type="Proteomes" id="UP000006322"/>
    </source>
</evidence>
<dbReference type="Gene3D" id="3.10.129.10">
    <property type="entry name" value="Hotdog Thioesterase"/>
    <property type="match status" value="1"/>
</dbReference>
<dbReference type="AlphaFoldDB" id="K7A7F1"/>
<dbReference type="Proteomes" id="UP000006322">
    <property type="component" value="Unassembled WGS sequence"/>
</dbReference>